<proteinExistence type="predicted"/>
<organism evidence="2 3">
    <name type="scientific">Diploptera punctata</name>
    <name type="common">Pacific beetle cockroach</name>
    <dbReference type="NCBI Taxonomy" id="6984"/>
    <lineage>
        <taxon>Eukaryota</taxon>
        <taxon>Metazoa</taxon>
        <taxon>Ecdysozoa</taxon>
        <taxon>Arthropoda</taxon>
        <taxon>Hexapoda</taxon>
        <taxon>Insecta</taxon>
        <taxon>Pterygota</taxon>
        <taxon>Neoptera</taxon>
        <taxon>Polyneoptera</taxon>
        <taxon>Dictyoptera</taxon>
        <taxon>Blattodea</taxon>
        <taxon>Blaberoidea</taxon>
        <taxon>Blaberidae</taxon>
        <taxon>Diplopterinae</taxon>
        <taxon>Diploptera</taxon>
    </lineage>
</organism>
<dbReference type="EMBL" id="JASPKZ010000023">
    <property type="protein sequence ID" value="KAJ9601309.1"/>
    <property type="molecule type" value="Genomic_DNA"/>
</dbReference>
<reference evidence="2" key="2">
    <citation type="submission" date="2023-05" db="EMBL/GenBank/DDBJ databases">
        <authorList>
            <person name="Fouks B."/>
        </authorList>
    </citation>
    <scope>NUCLEOTIDE SEQUENCE</scope>
    <source>
        <strain evidence="2">Stay&amp;Tobe</strain>
        <tissue evidence="2">Testes</tissue>
    </source>
</reference>
<gene>
    <name evidence="2" type="ORF">L9F63_000531</name>
</gene>
<feature type="compositionally biased region" description="Polar residues" evidence="1">
    <location>
        <begin position="75"/>
        <end position="102"/>
    </location>
</feature>
<feature type="compositionally biased region" description="Polar residues" evidence="1">
    <location>
        <begin position="128"/>
        <end position="138"/>
    </location>
</feature>
<dbReference type="AlphaFoldDB" id="A0AAD8ALI9"/>
<reference evidence="2" key="1">
    <citation type="journal article" date="2023" name="IScience">
        <title>Live-bearing cockroach genome reveals convergent evolutionary mechanisms linked to viviparity in insects and beyond.</title>
        <authorList>
            <person name="Fouks B."/>
            <person name="Harrison M.C."/>
            <person name="Mikhailova A.A."/>
            <person name="Marchal E."/>
            <person name="English S."/>
            <person name="Carruthers M."/>
            <person name="Jennings E.C."/>
            <person name="Chiamaka E.L."/>
            <person name="Frigard R.A."/>
            <person name="Pippel M."/>
            <person name="Attardo G.M."/>
            <person name="Benoit J.B."/>
            <person name="Bornberg-Bauer E."/>
            <person name="Tobe S.S."/>
        </authorList>
    </citation>
    <scope>NUCLEOTIDE SEQUENCE</scope>
    <source>
        <strain evidence="2">Stay&amp;Tobe</strain>
    </source>
</reference>
<keyword evidence="3" id="KW-1185">Reference proteome</keyword>
<evidence type="ECO:0000313" key="3">
    <source>
        <dbReference type="Proteomes" id="UP001233999"/>
    </source>
</evidence>
<comment type="caution">
    <text evidence="2">The sequence shown here is derived from an EMBL/GenBank/DDBJ whole genome shotgun (WGS) entry which is preliminary data.</text>
</comment>
<name>A0AAD8ALI9_DIPPU</name>
<sequence>MFPNRGSRGLKKYLERGPDISMTYAILTHENRDKEGNREKDRNKKSSNEHPMRDRERDRDRDRNKDSGRIRKDNGSNMTPASGQQRMRDGNTPSTPNRNVGQQPYVPRHEFIAGGDGRTPGSHGRHSGPNQNDGGVDR</sequence>
<feature type="region of interest" description="Disordered" evidence="1">
    <location>
        <begin position="1"/>
        <end position="138"/>
    </location>
</feature>
<protein>
    <submittedName>
        <fullName evidence="2">Uncharacterized protein</fullName>
    </submittedName>
</protein>
<feature type="compositionally biased region" description="Basic and acidic residues" evidence="1">
    <location>
        <begin position="29"/>
        <end position="74"/>
    </location>
</feature>
<evidence type="ECO:0000256" key="1">
    <source>
        <dbReference type="SAM" id="MobiDB-lite"/>
    </source>
</evidence>
<accession>A0AAD8ALI9</accession>
<evidence type="ECO:0000313" key="2">
    <source>
        <dbReference type="EMBL" id="KAJ9601309.1"/>
    </source>
</evidence>
<dbReference type="Proteomes" id="UP001233999">
    <property type="component" value="Unassembled WGS sequence"/>
</dbReference>